<dbReference type="GO" id="GO:0008168">
    <property type="term" value="F:methyltransferase activity"/>
    <property type="evidence" value="ECO:0007669"/>
    <property type="project" value="UniProtKB-KW"/>
</dbReference>
<dbReference type="AlphaFoldDB" id="A0A1G9G0L0"/>
<dbReference type="OrthoDB" id="4134439at2"/>
<gene>
    <name evidence="1" type="ORF">SAMN05421806_114175</name>
</gene>
<name>A0A1G9G0L0_9ACTN</name>
<keyword evidence="1" id="KW-0489">Methyltransferase</keyword>
<reference evidence="1 2" key="1">
    <citation type="submission" date="2016-10" db="EMBL/GenBank/DDBJ databases">
        <authorList>
            <person name="de Groot N.N."/>
        </authorList>
    </citation>
    <scope>NUCLEOTIDE SEQUENCE [LARGE SCALE GENOMIC DNA]</scope>
    <source>
        <strain evidence="1 2">CGMCC 4.5727</strain>
    </source>
</reference>
<dbReference type="STRING" id="417292.SAMN05421806_114175"/>
<organism evidence="1 2">
    <name type="scientific">Streptomyces indicus</name>
    <dbReference type="NCBI Taxonomy" id="417292"/>
    <lineage>
        <taxon>Bacteria</taxon>
        <taxon>Bacillati</taxon>
        <taxon>Actinomycetota</taxon>
        <taxon>Actinomycetes</taxon>
        <taxon>Kitasatosporales</taxon>
        <taxon>Streptomycetaceae</taxon>
        <taxon>Streptomyces</taxon>
    </lineage>
</organism>
<accession>A0A1G9G0L0</accession>
<dbReference type="Pfam" id="PF04672">
    <property type="entry name" value="Methyltransf_19"/>
    <property type="match status" value="1"/>
</dbReference>
<dbReference type="SUPFAM" id="SSF53335">
    <property type="entry name" value="S-adenosyl-L-methionine-dependent methyltransferases"/>
    <property type="match status" value="1"/>
</dbReference>
<dbReference type="RefSeq" id="WP_093615189.1">
    <property type="nucleotide sequence ID" value="NZ_FNFF01000014.1"/>
</dbReference>
<evidence type="ECO:0000313" key="1">
    <source>
        <dbReference type="EMBL" id="SDK94211.1"/>
    </source>
</evidence>
<keyword evidence="2" id="KW-1185">Reference proteome</keyword>
<keyword evidence="1" id="KW-0808">Transferase</keyword>
<dbReference type="Gene3D" id="3.40.50.150">
    <property type="entry name" value="Vaccinia Virus protein VP39"/>
    <property type="match status" value="1"/>
</dbReference>
<dbReference type="GO" id="GO:0032259">
    <property type="term" value="P:methylation"/>
    <property type="evidence" value="ECO:0007669"/>
    <property type="project" value="UniProtKB-KW"/>
</dbReference>
<evidence type="ECO:0000313" key="2">
    <source>
        <dbReference type="Proteomes" id="UP000199155"/>
    </source>
</evidence>
<dbReference type="Proteomes" id="UP000199155">
    <property type="component" value="Unassembled WGS sequence"/>
</dbReference>
<sequence>MTAHVPTEPGGQPGPAIDITVPCSPRIWNYWLGGKDNYEVDRAVGDQFFEIYPAIVPIAKHSRGFLSRAVTYLAGEAGVRQFLDIGTGLPTHDNTHQIAQRTAPDAHIVYVDNDPVVLAHARALLTSSPEGATHYIDADLHDPELILERAAKLLDFERPVALCMLNILGHIEDTAEATDIVRRLMAGLPSGSYLVTADGTNVVTGEAFERAIAVWNQVGRPTYHLRNPEQIKGFFEGLELLEPGVVSCSRWRPAENPFGEPAEVDEFCAVGRKP</sequence>
<dbReference type="InterPro" id="IPR006764">
    <property type="entry name" value="SAM_dep_MeTrfase_SAV2177_type"/>
</dbReference>
<protein>
    <submittedName>
        <fullName evidence="1">S-adenosyl methyltransferase</fullName>
    </submittedName>
</protein>
<dbReference type="EMBL" id="FNFF01000014">
    <property type="protein sequence ID" value="SDK94211.1"/>
    <property type="molecule type" value="Genomic_DNA"/>
</dbReference>
<dbReference type="InterPro" id="IPR029063">
    <property type="entry name" value="SAM-dependent_MTases_sf"/>
</dbReference>
<dbReference type="PIRSF" id="PIRSF017393">
    <property type="entry name" value="MTase_SAV2177"/>
    <property type="match status" value="1"/>
</dbReference>
<proteinExistence type="predicted"/>